<feature type="non-terminal residue" evidence="1">
    <location>
        <position position="1"/>
    </location>
</feature>
<sequence>CWTTNKTNFQLFKKSIDSLIAQLKKIKKPLPVKKLKTSLREKALTALLMASKKIQQNEDGLYGLSTWAEINPRGIKDKAYLVFKKTNKPLHFREVTKLIENSHVQTVHNELIKDSRFVLVGRGTYALSEWGYYPGQVKDVILNILKEAKRPLAKNEILKEVLRQRIVKENTILLNLNNKNHFLKNSKGKYTIKEI</sequence>
<dbReference type="AlphaFoldDB" id="A0A0F9A0K1"/>
<organism evidence="1">
    <name type="scientific">marine sediment metagenome</name>
    <dbReference type="NCBI Taxonomy" id="412755"/>
    <lineage>
        <taxon>unclassified sequences</taxon>
        <taxon>metagenomes</taxon>
        <taxon>ecological metagenomes</taxon>
    </lineage>
</organism>
<proteinExistence type="predicted"/>
<dbReference type="Gene3D" id="1.10.10.1250">
    <property type="entry name" value="RNA polymerase, subunit delta, N-terminal domain"/>
    <property type="match status" value="1"/>
</dbReference>
<protein>
    <recommendedName>
        <fullName evidence="2">HTH HARE-type domain-containing protein</fullName>
    </recommendedName>
</protein>
<evidence type="ECO:0000313" key="1">
    <source>
        <dbReference type="EMBL" id="KKK99668.1"/>
    </source>
</evidence>
<dbReference type="InterPro" id="IPR038087">
    <property type="entry name" value="RNAP_delta_N_dom_sf"/>
</dbReference>
<accession>A0A0F9A0K1</accession>
<reference evidence="1" key="1">
    <citation type="journal article" date="2015" name="Nature">
        <title>Complex archaea that bridge the gap between prokaryotes and eukaryotes.</title>
        <authorList>
            <person name="Spang A."/>
            <person name="Saw J.H."/>
            <person name="Jorgensen S.L."/>
            <person name="Zaremba-Niedzwiedzka K."/>
            <person name="Martijn J."/>
            <person name="Lind A.E."/>
            <person name="van Eijk R."/>
            <person name="Schleper C."/>
            <person name="Guy L."/>
            <person name="Ettema T.J."/>
        </authorList>
    </citation>
    <scope>NUCLEOTIDE SEQUENCE</scope>
</reference>
<dbReference type="EMBL" id="LAZR01045105">
    <property type="protein sequence ID" value="KKK99668.1"/>
    <property type="molecule type" value="Genomic_DNA"/>
</dbReference>
<comment type="caution">
    <text evidence="1">The sequence shown here is derived from an EMBL/GenBank/DDBJ whole genome shotgun (WGS) entry which is preliminary data.</text>
</comment>
<evidence type="ECO:0008006" key="2">
    <source>
        <dbReference type="Google" id="ProtNLM"/>
    </source>
</evidence>
<name>A0A0F9A0K1_9ZZZZ</name>
<gene>
    <name evidence="1" type="ORF">LCGC14_2630410</name>
</gene>